<dbReference type="AlphaFoldDB" id="D8PW27"/>
<protein>
    <recommendedName>
        <fullName evidence="4">Vacuolar protein sorting-associated protein 62</fullName>
    </recommendedName>
</protein>
<dbReference type="GO" id="GO:0006623">
    <property type="term" value="P:protein targeting to vacuole"/>
    <property type="evidence" value="ECO:0007669"/>
    <property type="project" value="TreeGrafter"/>
</dbReference>
<dbReference type="Pfam" id="PF06101">
    <property type="entry name" value="Vps62"/>
    <property type="match status" value="1"/>
</dbReference>
<dbReference type="eggNOG" id="ENOG502RJPB">
    <property type="taxonomic scope" value="Eukaryota"/>
</dbReference>
<dbReference type="GO" id="GO:0000329">
    <property type="term" value="C:fungal-type vacuole membrane"/>
    <property type="evidence" value="ECO:0007669"/>
    <property type="project" value="TreeGrafter"/>
</dbReference>
<feature type="chain" id="PRO_5003120379" description="Vacuolar protein sorting-associated protein 62" evidence="1">
    <location>
        <begin position="22"/>
        <end position="333"/>
    </location>
</feature>
<evidence type="ECO:0000313" key="2">
    <source>
        <dbReference type="EMBL" id="EFJ00140.1"/>
    </source>
</evidence>
<dbReference type="OrthoDB" id="188042at2759"/>
<accession>D8PW27</accession>
<sequence length="333" mass="36756">MARRTSLISTTLSCLANLVSGYPSKCFQARVTAIPDYALTYAPYTVLYSKEHYFPSDVVTHLEHTTPEVNYTAIADATTLADLNSLTTDAYLTSNDDVETNPSWLTSIDNKPDADGLSGAPATIIAVQKDGFVDVFYFYFYSFDYGNDLFGIVFGNHVGDWEHSMVRFVDGEPTHVYLSAHSSGYAYTYDAIAKEGKRPKVYVADGTHANYAITGTQEYTFAGSLITDDTDEGPFWDVALNYRGYWFDNDTTTFTIAGGAGTGGSAQDAEGAHWLLWEGAWGDQEYPEDDDRQYCVFDISCHYVNGLTGPLAKNLGRTKVCQNEDDCDILDSL</sequence>
<dbReference type="GeneID" id="9587670"/>
<dbReference type="PANTHER" id="PTHR48220">
    <property type="match status" value="1"/>
</dbReference>
<dbReference type="VEuPathDB" id="FungiDB:SCHCODRAFT_02607041"/>
<organism evidence="3">
    <name type="scientific">Schizophyllum commune (strain H4-8 / FGSC 9210)</name>
    <name type="common">Split gill fungus</name>
    <dbReference type="NCBI Taxonomy" id="578458"/>
    <lineage>
        <taxon>Eukaryota</taxon>
        <taxon>Fungi</taxon>
        <taxon>Dikarya</taxon>
        <taxon>Basidiomycota</taxon>
        <taxon>Agaricomycotina</taxon>
        <taxon>Agaricomycetes</taxon>
        <taxon>Agaricomycetidae</taxon>
        <taxon>Agaricales</taxon>
        <taxon>Schizophyllaceae</taxon>
        <taxon>Schizophyllum</taxon>
    </lineage>
</organism>
<dbReference type="InterPro" id="IPR053102">
    <property type="entry name" value="VPS_Associated"/>
</dbReference>
<proteinExistence type="predicted"/>
<dbReference type="OMA" id="DAIWYSQ"/>
<keyword evidence="3" id="KW-1185">Reference proteome</keyword>
<dbReference type="STRING" id="578458.D8PW27"/>
<feature type="signal peptide" evidence="1">
    <location>
        <begin position="1"/>
        <end position="21"/>
    </location>
</feature>
<keyword evidence="1" id="KW-0732">Signal</keyword>
<dbReference type="PANTHER" id="PTHR48220:SF1">
    <property type="entry name" value="VACUOLAR PROTEIN SORTING-ASSOCIATED PROTEIN 62-RELATED"/>
    <property type="match status" value="1"/>
</dbReference>
<dbReference type="InterPro" id="IPR009291">
    <property type="entry name" value="Vps62"/>
</dbReference>
<evidence type="ECO:0000313" key="3">
    <source>
        <dbReference type="Proteomes" id="UP000007431"/>
    </source>
</evidence>
<evidence type="ECO:0008006" key="4">
    <source>
        <dbReference type="Google" id="ProtNLM"/>
    </source>
</evidence>
<name>D8PW27_SCHCM</name>
<dbReference type="HOGENOM" id="CLU_024079_0_1_1"/>
<gene>
    <name evidence="2" type="ORF">SCHCODRAFT_256014</name>
</gene>
<dbReference type="EMBL" id="GL377303">
    <property type="protein sequence ID" value="EFJ00140.1"/>
    <property type="molecule type" value="Genomic_DNA"/>
</dbReference>
<evidence type="ECO:0000256" key="1">
    <source>
        <dbReference type="SAM" id="SignalP"/>
    </source>
</evidence>
<dbReference type="Proteomes" id="UP000007431">
    <property type="component" value="Unassembled WGS sequence"/>
</dbReference>
<dbReference type="InParanoid" id="D8PW27"/>
<reference evidence="2 3" key="1">
    <citation type="journal article" date="2010" name="Nat. Biotechnol.">
        <title>Genome sequence of the model mushroom Schizophyllum commune.</title>
        <authorList>
            <person name="Ohm R.A."/>
            <person name="de Jong J.F."/>
            <person name="Lugones L.G."/>
            <person name="Aerts A."/>
            <person name="Kothe E."/>
            <person name="Stajich J.E."/>
            <person name="de Vries R.P."/>
            <person name="Record E."/>
            <person name="Levasseur A."/>
            <person name="Baker S.E."/>
            <person name="Bartholomew K.A."/>
            <person name="Coutinho P.M."/>
            <person name="Erdmann S."/>
            <person name="Fowler T.J."/>
            <person name="Gathman A.C."/>
            <person name="Lombard V."/>
            <person name="Henrissat B."/>
            <person name="Knabe N."/>
            <person name="Kuees U."/>
            <person name="Lilly W.W."/>
            <person name="Lindquist E."/>
            <person name="Lucas S."/>
            <person name="Magnuson J.K."/>
            <person name="Piumi F."/>
            <person name="Raudaskoski M."/>
            <person name="Salamov A."/>
            <person name="Schmutz J."/>
            <person name="Schwarze F.W.M.R."/>
            <person name="vanKuyk P.A."/>
            <person name="Horton J.S."/>
            <person name="Grigoriev I.V."/>
            <person name="Woesten H.A.B."/>
        </authorList>
    </citation>
    <scope>NUCLEOTIDE SEQUENCE [LARGE SCALE GENOMIC DNA]</scope>
    <source>
        <strain evidence="3">H4-8 / FGSC 9210</strain>
    </source>
</reference>
<dbReference type="RefSeq" id="XP_003035042.1">
    <property type="nucleotide sequence ID" value="XM_003034996.1"/>
</dbReference>
<dbReference type="KEGG" id="scm:SCHCO_02607041"/>